<evidence type="ECO:0000256" key="3">
    <source>
        <dbReference type="ARBA" id="ARBA00022801"/>
    </source>
</evidence>
<dbReference type="PANTHER" id="PTHR16631:SF14">
    <property type="entry name" value="FAMILY 17 GLUCOSIDASE SCW10-RELATED"/>
    <property type="match status" value="1"/>
</dbReference>
<keyword evidence="3" id="KW-0378">Hydrolase</keyword>
<organism evidence="5 6">
    <name type="scientific">Cytospora schulzeri</name>
    <dbReference type="NCBI Taxonomy" id="448051"/>
    <lineage>
        <taxon>Eukaryota</taxon>
        <taxon>Fungi</taxon>
        <taxon>Dikarya</taxon>
        <taxon>Ascomycota</taxon>
        <taxon>Pezizomycotina</taxon>
        <taxon>Sordariomycetes</taxon>
        <taxon>Sordariomycetidae</taxon>
        <taxon>Diaporthales</taxon>
        <taxon>Cytosporaceae</taxon>
        <taxon>Cytospora</taxon>
    </lineage>
</organism>
<name>A0A423VIF9_9PEZI</name>
<dbReference type="AlphaFoldDB" id="A0A423VIF9"/>
<keyword evidence="6" id="KW-1185">Reference proteome</keyword>
<gene>
    <name evidence="5" type="ORF">VMCG_09420</name>
</gene>
<dbReference type="GO" id="GO:0005576">
    <property type="term" value="C:extracellular region"/>
    <property type="evidence" value="ECO:0007669"/>
    <property type="project" value="TreeGrafter"/>
</dbReference>
<dbReference type="GO" id="GO:0009986">
    <property type="term" value="C:cell surface"/>
    <property type="evidence" value="ECO:0007669"/>
    <property type="project" value="TreeGrafter"/>
</dbReference>
<dbReference type="GO" id="GO:0071555">
    <property type="term" value="P:cell wall organization"/>
    <property type="evidence" value="ECO:0007669"/>
    <property type="project" value="TreeGrafter"/>
</dbReference>
<reference evidence="5 6" key="1">
    <citation type="submission" date="2015-09" db="EMBL/GenBank/DDBJ databases">
        <title>Host preference determinants of Valsa canker pathogens revealed by comparative genomics.</title>
        <authorList>
            <person name="Yin Z."/>
            <person name="Huang L."/>
        </authorList>
    </citation>
    <scope>NUCLEOTIDE SEQUENCE [LARGE SCALE GENOMIC DNA]</scope>
    <source>
        <strain evidence="5 6">03-1</strain>
    </source>
</reference>
<dbReference type="GO" id="GO:0009277">
    <property type="term" value="C:fungal-type cell wall"/>
    <property type="evidence" value="ECO:0007669"/>
    <property type="project" value="TreeGrafter"/>
</dbReference>
<evidence type="ECO:0000313" key="5">
    <source>
        <dbReference type="EMBL" id="ROV90787.1"/>
    </source>
</evidence>
<dbReference type="OrthoDB" id="941679at2759"/>
<evidence type="ECO:0000256" key="1">
    <source>
        <dbReference type="ARBA" id="ARBA00004196"/>
    </source>
</evidence>
<evidence type="ECO:0000256" key="4">
    <source>
        <dbReference type="SAM" id="MobiDB-lite"/>
    </source>
</evidence>
<dbReference type="InterPro" id="IPR017853">
    <property type="entry name" value="GH"/>
</dbReference>
<dbReference type="InterPro" id="IPR050732">
    <property type="entry name" value="Beta-glucan_modifiers"/>
</dbReference>
<evidence type="ECO:0000313" key="6">
    <source>
        <dbReference type="Proteomes" id="UP000283895"/>
    </source>
</evidence>
<dbReference type="EMBL" id="LKEA01000060">
    <property type="protein sequence ID" value="ROV90787.1"/>
    <property type="molecule type" value="Genomic_DNA"/>
</dbReference>
<dbReference type="GO" id="GO:0042973">
    <property type="term" value="F:glucan endo-1,3-beta-D-glucosidase activity"/>
    <property type="evidence" value="ECO:0007669"/>
    <property type="project" value="TreeGrafter"/>
</dbReference>
<dbReference type="PANTHER" id="PTHR16631">
    <property type="entry name" value="GLUCAN 1,3-BETA-GLUCOSIDASE"/>
    <property type="match status" value="1"/>
</dbReference>
<comment type="caution">
    <text evidence="5">The sequence shown here is derived from an EMBL/GenBank/DDBJ whole genome shotgun (WGS) entry which is preliminary data.</text>
</comment>
<sequence>MRLDTKAVLGIAAALASTGATAAHHHRHRKVQVHQHHHLDGNDLAARSVAGSEAQTVTITDNTRTEPTTIPEIVVFVDNDGIPVSTAQAEVMLVPPTYTPLAEKLGGGGDGIGVGAYEPHHAPRPSEIEIWEDGGDSAAAAAETGGAPRPSHAPTTPEDPGAPVINATGRGLYGVAYAPYNADGSCKSANQIMQDFSVAGQTYGMVRVYSVDCNQIPNVYAAAKANDLRVMFGIFSLDGLGDQIATLVKGINSDWSLVDTVSIGNELVNNGQATAQQVTDAVTSGRQLLRQSGWAGPVVTVDTFVAVLAHPELCRASDYCACNIHPFFDPNTAPGQAGVFVANQVQNVRGRLGDASARVRVTESGWPWQGGANGQAVPGVEQQAAAVASIKAAFAGNPEDLVLFSIFNDLWKTAAAPTFYAEQYWGIGTADAPSA</sequence>
<evidence type="ECO:0008006" key="7">
    <source>
        <dbReference type="Google" id="ProtNLM"/>
    </source>
</evidence>
<dbReference type="Proteomes" id="UP000283895">
    <property type="component" value="Unassembled WGS sequence"/>
</dbReference>
<comment type="similarity">
    <text evidence="2">Belongs to the glycosyl hydrolase 17 family.</text>
</comment>
<proteinExistence type="inferred from homology"/>
<comment type="subcellular location">
    <subcellularLocation>
        <location evidence="1">Cell envelope</location>
    </subcellularLocation>
</comment>
<protein>
    <recommendedName>
        <fullName evidence="7">Glycoside hydrolase family 17 protein</fullName>
    </recommendedName>
</protein>
<dbReference type="SUPFAM" id="SSF51445">
    <property type="entry name" value="(Trans)glycosidases"/>
    <property type="match status" value="1"/>
</dbReference>
<dbReference type="STRING" id="356882.A0A423VIF9"/>
<accession>A0A423VIF9</accession>
<evidence type="ECO:0000256" key="2">
    <source>
        <dbReference type="ARBA" id="ARBA00008773"/>
    </source>
</evidence>
<feature type="region of interest" description="Disordered" evidence="4">
    <location>
        <begin position="139"/>
        <end position="163"/>
    </location>
</feature>
<dbReference type="Gene3D" id="3.20.20.80">
    <property type="entry name" value="Glycosidases"/>
    <property type="match status" value="1"/>
</dbReference>